<evidence type="ECO:0000256" key="1">
    <source>
        <dbReference type="ARBA" id="ARBA00022741"/>
    </source>
</evidence>
<feature type="compositionally biased region" description="Basic and acidic residues" evidence="10">
    <location>
        <begin position="606"/>
        <end position="616"/>
    </location>
</feature>
<keyword evidence="5 9" id="KW-0694">RNA-binding</keyword>
<evidence type="ECO:0000256" key="5">
    <source>
        <dbReference type="ARBA" id="ARBA00022884"/>
    </source>
</evidence>
<dbReference type="Gene3D" id="3.40.50.300">
    <property type="entry name" value="P-loop containing nucleotide triphosphate hydrolases"/>
    <property type="match status" value="2"/>
</dbReference>
<comment type="domain">
    <text evidence="9">The Q motif is unique to and characteristic of the DEAD box family of RNA helicases and controls ATP binding and hydrolysis.</text>
</comment>
<dbReference type="GO" id="GO:0005634">
    <property type="term" value="C:nucleus"/>
    <property type="evidence" value="ECO:0007669"/>
    <property type="project" value="UniProtKB-ARBA"/>
</dbReference>
<dbReference type="PROSITE" id="PS51195">
    <property type="entry name" value="Q_MOTIF"/>
    <property type="match status" value="1"/>
</dbReference>
<comment type="function">
    <text evidence="9">RNA helicase.</text>
</comment>
<dbReference type="InterPro" id="IPR014014">
    <property type="entry name" value="RNA_helicase_DEAD_Q_motif"/>
</dbReference>
<name>A0A3B4B7I7_9GOBI</name>
<feature type="region of interest" description="Disordered" evidence="10">
    <location>
        <begin position="1"/>
        <end position="70"/>
    </location>
</feature>
<keyword evidence="1 8" id="KW-0547">Nucleotide-binding</keyword>
<dbReference type="InterPro" id="IPR014001">
    <property type="entry name" value="Helicase_ATP-bd"/>
</dbReference>
<dbReference type="InterPro" id="IPR000629">
    <property type="entry name" value="RNA-helicase_DEAD-box_CS"/>
</dbReference>
<evidence type="ECO:0000256" key="7">
    <source>
        <dbReference type="PROSITE-ProRule" id="PRU00552"/>
    </source>
</evidence>
<dbReference type="Pfam" id="PF13959">
    <property type="entry name" value="CTE_SPB4"/>
    <property type="match status" value="1"/>
</dbReference>
<dbReference type="Ensembl" id="ENSPMGT00000027343.1">
    <property type="protein sequence ID" value="ENSPMGP00000025672.1"/>
    <property type="gene ID" value="ENSPMGG00000020721.1"/>
</dbReference>
<evidence type="ECO:0000256" key="4">
    <source>
        <dbReference type="ARBA" id="ARBA00022840"/>
    </source>
</evidence>
<dbReference type="STRING" id="409849.ENSPMGP00000025672"/>
<evidence type="ECO:0000313" key="14">
    <source>
        <dbReference type="Ensembl" id="ENSPMGP00000025672.1"/>
    </source>
</evidence>
<dbReference type="AlphaFoldDB" id="A0A3B4B7I7"/>
<dbReference type="GO" id="GO:0005524">
    <property type="term" value="F:ATP binding"/>
    <property type="evidence" value="ECO:0007669"/>
    <property type="project" value="UniProtKB-UniRule"/>
</dbReference>
<dbReference type="CDD" id="cd17949">
    <property type="entry name" value="DEADc_DDX31"/>
    <property type="match status" value="1"/>
</dbReference>
<organism evidence="14 15">
    <name type="scientific">Periophthalmus magnuspinnatus</name>
    <dbReference type="NCBI Taxonomy" id="409849"/>
    <lineage>
        <taxon>Eukaryota</taxon>
        <taxon>Metazoa</taxon>
        <taxon>Chordata</taxon>
        <taxon>Craniata</taxon>
        <taxon>Vertebrata</taxon>
        <taxon>Euteleostomi</taxon>
        <taxon>Actinopterygii</taxon>
        <taxon>Neopterygii</taxon>
        <taxon>Teleostei</taxon>
        <taxon>Neoteleostei</taxon>
        <taxon>Acanthomorphata</taxon>
        <taxon>Gobiaria</taxon>
        <taxon>Gobiiformes</taxon>
        <taxon>Gobioidei</taxon>
        <taxon>Gobiidae</taxon>
        <taxon>Oxudercinae</taxon>
        <taxon>Periophthalmus</taxon>
    </lineage>
</organism>
<dbReference type="Proteomes" id="UP000261520">
    <property type="component" value="Unplaced"/>
</dbReference>
<dbReference type="Pfam" id="PF00271">
    <property type="entry name" value="Helicase_C"/>
    <property type="match status" value="1"/>
</dbReference>
<feature type="domain" description="Helicase ATP-binding" evidence="11">
    <location>
        <begin position="128"/>
        <end position="309"/>
    </location>
</feature>
<accession>A0A3B4B7I7</accession>
<feature type="short sequence motif" description="Q motif" evidence="7">
    <location>
        <begin position="96"/>
        <end position="125"/>
    </location>
</feature>
<dbReference type="Pfam" id="PF00270">
    <property type="entry name" value="DEAD"/>
    <property type="match status" value="1"/>
</dbReference>
<keyword evidence="4 8" id="KW-0067">ATP-binding</keyword>
<reference evidence="14" key="2">
    <citation type="submission" date="2025-09" db="UniProtKB">
        <authorList>
            <consortium name="Ensembl"/>
        </authorList>
    </citation>
    <scope>IDENTIFICATION</scope>
</reference>
<feature type="compositionally biased region" description="Basic and acidic residues" evidence="10">
    <location>
        <begin position="26"/>
        <end position="49"/>
    </location>
</feature>
<evidence type="ECO:0000313" key="15">
    <source>
        <dbReference type="Proteomes" id="UP000261520"/>
    </source>
</evidence>
<dbReference type="InterPro" id="IPR001650">
    <property type="entry name" value="Helicase_C-like"/>
</dbReference>
<feature type="domain" description="Helicase C-terminal" evidence="12">
    <location>
        <begin position="343"/>
        <end position="501"/>
    </location>
</feature>
<dbReference type="SMART" id="SM00487">
    <property type="entry name" value="DEXDc"/>
    <property type="match status" value="1"/>
</dbReference>
<keyword evidence="15" id="KW-1185">Reference proteome</keyword>
<dbReference type="CDD" id="cd18787">
    <property type="entry name" value="SF2_C_DEAD"/>
    <property type="match status" value="1"/>
</dbReference>
<dbReference type="PROSITE" id="PS00039">
    <property type="entry name" value="DEAD_ATP_HELICASE"/>
    <property type="match status" value="1"/>
</dbReference>
<feature type="domain" description="DEAD-box RNA helicase Q" evidence="13">
    <location>
        <begin position="96"/>
        <end position="125"/>
    </location>
</feature>
<evidence type="ECO:0000259" key="11">
    <source>
        <dbReference type="PROSITE" id="PS51192"/>
    </source>
</evidence>
<evidence type="ECO:0000259" key="13">
    <source>
        <dbReference type="PROSITE" id="PS51195"/>
    </source>
</evidence>
<dbReference type="InterPro" id="IPR027417">
    <property type="entry name" value="P-loop_NTPase"/>
</dbReference>
<protein>
    <recommendedName>
        <fullName evidence="9">ATP-dependent RNA helicase</fullName>
        <ecNumber evidence="9">3.6.4.13</ecNumber>
    </recommendedName>
</protein>
<dbReference type="InterPro" id="IPR011545">
    <property type="entry name" value="DEAD/DEAH_box_helicase_dom"/>
</dbReference>
<dbReference type="SMART" id="SM00490">
    <property type="entry name" value="HELICc"/>
    <property type="match status" value="1"/>
</dbReference>
<proteinExistence type="inferred from homology"/>
<evidence type="ECO:0000259" key="12">
    <source>
        <dbReference type="PROSITE" id="PS51194"/>
    </source>
</evidence>
<evidence type="ECO:0000256" key="2">
    <source>
        <dbReference type="ARBA" id="ARBA00022801"/>
    </source>
</evidence>
<dbReference type="PANTHER" id="PTHR24031">
    <property type="entry name" value="RNA HELICASE"/>
    <property type="match status" value="1"/>
</dbReference>
<evidence type="ECO:0000256" key="3">
    <source>
        <dbReference type="ARBA" id="ARBA00022806"/>
    </source>
</evidence>
<sequence>GDKDAGSEDMGSEDKPVKIRKKKLKDRLVKDKKEGVVADEDTGKGRGDDTGDEKEGDNETTKGSFKTSSLFKHNPEIPVIQRSSVSQLKEEVFSSSSFEDLDLHPHLVATLNKVLNVSTMTSVQQRTIPLLMSGRDAVVRSQTGSGKTLSYAVPLVQSLQSRQSKIHRSQGPLALILVPTRELALQTFHTLQKLLKPFMWIVPGVLMGGEKRKAEKARLRKGVNILVATPGRLVDHIKNTLSLAFSSLCWLVLDEADRMLDLGFEKDLTVIMNSLNSSGSKRQNVLLSATIFQGVMRLVNVCLNDPVTIQVSDCEATLSAASVQSESSPSTAVQSESFTVPEGLKQFVVIVPSKVRLVCLAALILDKCQVNQNKMVVFVSSCEVVEFLHRLLSFVLNKPSTNQALTFLRLHGNMKQECHGLTLCVFQDVAARGLDLPQVSWIIQFTAPVSVAEYVHRAGRTARAGHSGHSLLLLGPHESSFISVLNQHRLDPEPLPLTELLSVLLKDDRYRGRGHYHSQAREQEIKERATVLQTEFENFVHSDPERLSAAKRALQSFLRAYTSYPSHLKQIFHIRHLHLGHTAKSFGLRDAPRGLGEATRSAKAGKRQEKWQDKRPGKPQYSDLLRSEFDSGLQPKTKKNRPKSQVSPDLV</sequence>
<dbReference type="InterPro" id="IPR025313">
    <property type="entry name" value="SPB4-like_CTE"/>
</dbReference>
<dbReference type="FunFam" id="3.40.50.300:FF:001399">
    <property type="entry name" value="RNA helicase"/>
    <property type="match status" value="1"/>
</dbReference>
<dbReference type="PROSITE" id="PS51194">
    <property type="entry name" value="HELICASE_CTER"/>
    <property type="match status" value="1"/>
</dbReference>
<evidence type="ECO:0000256" key="10">
    <source>
        <dbReference type="SAM" id="MobiDB-lite"/>
    </source>
</evidence>
<evidence type="ECO:0000256" key="9">
    <source>
        <dbReference type="RuleBase" id="RU365068"/>
    </source>
</evidence>
<reference evidence="14" key="1">
    <citation type="submission" date="2025-08" db="UniProtKB">
        <authorList>
            <consortium name="Ensembl"/>
        </authorList>
    </citation>
    <scope>IDENTIFICATION</scope>
</reference>
<dbReference type="GO" id="GO:0003724">
    <property type="term" value="F:RNA helicase activity"/>
    <property type="evidence" value="ECO:0007669"/>
    <property type="project" value="UniProtKB-EC"/>
</dbReference>
<feature type="compositionally biased region" description="Basic and acidic residues" evidence="10">
    <location>
        <begin position="1"/>
        <end position="17"/>
    </location>
</feature>
<dbReference type="SMART" id="SM01178">
    <property type="entry name" value="DUF4217"/>
    <property type="match status" value="1"/>
</dbReference>
<dbReference type="PROSITE" id="PS51192">
    <property type="entry name" value="HELICASE_ATP_BIND_1"/>
    <property type="match status" value="1"/>
</dbReference>
<evidence type="ECO:0000256" key="8">
    <source>
        <dbReference type="RuleBase" id="RU000492"/>
    </source>
</evidence>
<feature type="region of interest" description="Disordered" evidence="10">
    <location>
        <begin position="586"/>
        <end position="651"/>
    </location>
</feature>
<keyword evidence="3 8" id="KW-0347">Helicase</keyword>
<comment type="catalytic activity">
    <reaction evidence="9">
        <text>ATP + H2O = ADP + phosphate + H(+)</text>
        <dbReference type="Rhea" id="RHEA:13065"/>
        <dbReference type="ChEBI" id="CHEBI:15377"/>
        <dbReference type="ChEBI" id="CHEBI:15378"/>
        <dbReference type="ChEBI" id="CHEBI:30616"/>
        <dbReference type="ChEBI" id="CHEBI:43474"/>
        <dbReference type="ChEBI" id="CHEBI:456216"/>
        <dbReference type="EC" id="3.6.4.13"/>
    </reaction>
</comment>
<keyword evidence="2 8" id="KW-0378">Hydrolase</keyword>
<dbReference type="GO" id="GO:0016887">
    <property type="term" value="F:ATP hydrolysis activity"/>
    <property type="evidence" value="ECO:0007669"/>
    <property type="project" value="RHEA"/>
</dbReference>
<evidence type="ECO:0000256" key="6">
    <source>
        <dbReference type="ARBA" id="ARBA00037933"/>
    </source>
</evidence>
<dbReference type="EC" id="3.6.4.13" evidence="9"/>
<comment type="similarity">
    <text evidence="6">Belongs to the DEAD box helicase family. DDX31/DBP7 subfamily.</text>
</comment>
<dbReference type="GO" id="GO:0003723">
    <property type="term" value="F:RNA binding"/>
    <property type="evidence" value="ECO:0007669"/>
    <property type="project" value="UniProtKB-UniRule"/>
</dbReference>
<dbReference type="SUPFAM" id="SSF52540">
    <property type="entry name" value="P-loop containing nucleoside triphosphate hydrolases"/>
    <property type="match status" value="2"/>
</dbReference>